<evidence type="ECO:0000256" key="6">
    <source>
        <dbReference type="ARBA" id="ARBA00023136"/>
    </source>
</evidence>
<evidence type="ECO:0000259" key="12">
    <source>
        <dbReference type="Pfam" id="PF14703"/>
    </source>
</evidence>
<name>A0A5C3MUE0_9AGAM</name>
<feature type="transmembrane region" description="Helical" evidence="8">
    <location>
        <begin position="767"/>
        <end position="784"/>
    </location>
</feature>
<protein>
    <submittedName>
        <fullName evidence="13">DUF221-domain-containing protein</fullName>
    </submittedName>
</protein>
<dbReference type="OrthoDB" id="1076608at2759"/>
<comment type="subcellular location">
    <subcellularLocation>
        <location evidence="1">Membrane</location>
        <topology evidence="1">Multi-pass membrane protein</topology>
    </subcellularLocation>
</comment>
<keyword evidence="3" id="KW-0813">Transport</keyword>
<evidence type="ECO:0000256" key="2">
    <source>
        <dbReference type="ARBA" id="ARBA00007779"/>
    </source>
</evidence>
<dbReference type="Pfam" id="PF13967">
    <property type="entry name" value="RSN1_TM"/>
    <property type="match status" value="1"/>
</dbReference>
<evidence type="ECO:0000256" key="5">
    <source>
        <dbReference type="ARBA" id="ARBA00022989"/>
    </source>
</evidence>
<dbReference type="GO" id="GO:0005886">
    <property type="term" value="C:plasma membrane"/>
    <property type="evidence" value="ECO:0007669"/>
    <property type="project" value="TreeGrafter"/>
</dbReference>
<feature type="transmembrane region" description="Helical" evidence="8">
    <location>
        <begin position="524"/>
        <end position="551"/>
    </location>
</feature>
<feature type="transmembrane region" description="Helical" evidence="8">
    <location>
        <begin position="666"/>
        <end position="686"/>
    </location>
</feature>
<sequence>MEPGEMAGRRARHGGGVRMFDRLQLIFYSVPSIALSSVNDAQTASTSTFVTALVFNAAVFGAEIVAFTILRPQFRRIYENRTFNPIPSKRTPPLSGSSLLWPITLFKADYHDIQRTNGTDAYFFVRFLRMIVRIFLPIWLISWVILMPITSVGTHVGNHSGLDEFVFGNVAPNVQSRLWAHLVLAWLFTIWIWYNIKMEMRHYVTTRQLHLVDPEHSSSAQANTMLITGVPQKYLSEKALTDLFSHLPGGVRKVWLNRDLKDVPDLYDQRMKACNKLESAETSLLNTATKLRNKQLKADTKAAKKSGKKGDFPGPAEPRPSDGRPLTDPSIVTSGSDVDAERDATLAEKLVPQKKRPSHRLPVGPLPFSLPLMGKKVDSIEWSRDEIERTNRELREGRRALAKDVSVTSGTAEGDLAYPPLNSAFILFNRQIAVHLARTALIHHEPYRMGKKYIEVAPEDVIWGNLGLNPYEQSVRQVISWAATIGLIILWAFPVAFVGIVSNIKAVCQQASWLAWLCKLPGPIIGIISGILPTVGLAILMMLLPIVLRLLARFEGIPTRSGLELSLMSRYFMFQVIHSFLIVTLSSGIIAALPGLIHDPTSIPNILAQNLPSASNFFLTYVLLQGLSGTASGFLQAVPLLLYYVKLFILGSTPRSVYKIKYVGRSVAWGTLFPGTTLLVVVSLAYMIISPIINGLACAGFFLFYLLYKYLFLWVFDQPRTQDTGGLFYPKAIQHVFVGLYIQQICLCALFFLARNGAGGASAVPEGILMIVLIVFTAFFHYTINKSYGPLIEALPLTLVDKSFGMPAPEDDSRVQKSSGADVREKRVSASSARKGKSTVEEQENTNATPYPTSQYDAHEAELQRRPSQEDDGPKEFDHPAAVEPQRTIWIPRDELGLGDAEMAAIQERGIDVSMVGTVMDGKGHVDVTAPPPEEAKRFQITV</sequence>
<dbReference type="InterPro" id="IPR022257">
    <property type="entry name" value="PHM7_ext"/>
</dbReference>
<evidence type="ECO:0000313" key="14">
    <source>
        <dbReference type="Proteomes" id="UP000305948"/>
    </source>
</evidence>
<dbReference type="Pfam" id="PF14703">
    <property type="entry name" value="PHM7_cyt"/>
    <property type="match status" value="1"/>
</dbReference>
<evidence type="ECO:0000256" key="4">
    <source>
        <dbReference type="ARBA" id="ARBA00022692"/>
    </source>
</evidence>
<feature type="transmembrane region" description="Helical" evidence="8">
    <location>
        <begin position="178"/>
        <end position="196"/>
    </location>
</feature>
<feature type="transmembrane region" description="Helical" evidence="8">
    <location>
        <begin position="617"/>
        <end position="645"/>
    </location>
</feature>
<gene>
    <name evidence="13" type="ORF">OE88DRAFT_1719944</name>
</gene>
<dbReference type="GO" id="GO:0005227">
    <property type="term" value="F:calcium-activated cation channel activity"/>
    <property type="evidence" value="ECO:0007669"/>
    <property type="project" value="InterPro"/>
</dbReference>
<evidence type="ECO:0000259" key="9">
    <source>
        <dbReference type="Pfam" id="PF02714"/>
    </source>
</evidence>
<dbReference type="InterPro" id="IPR045122">
    <property type="entry name" value="Csc1-like"/>
</dbReference>
<feature type="transmembrane region" description="Helical" evidence="8">
    <location>
        <begin position="572"/>
        <end position="597"/>
    </location>
</feature>
<dbReference type="PANTHER" id="PTHR13018:SF143">
    <property type="entry name" value="CSC1_OSCA1-LIKE 7TM REGION DOMAIN-CONTAINING PROTEIN"/>
    <property type="match status" value="1"/>
</dbReference>
<evidence type="ECO:0000313" key="13">
    <source>
        <dbReference type="EMBL" id="TFK49099.1"/>
    </source>
</evidence>
<feature type="region of interest" description="Disordered" evidence="7">
    <location>
        <begin position="292"/>
        <end position="339"/>
    </location>
</feature>
<dbReference type="InterPro" id="IPR027815">
    <property type="entry name" value="CSC1/OSCA1-like_cyt"/>
</dbReference>
<feature type="domain" description="CSC1/OSCA1-like N-terminal transmembrane" evidence="11">
    <location>
        <begin position="49"/>
        <end position="196"/>
    </location>
</feature>
<evidence type="ECO:0000256" key="8">
    <source>
        <dbReference type="SAM" id="Phobius"/>
    </source>
</evidence>
<feature type="domain" description="CSC1/OSCA1-like 7TM region" evidence="9">
    <location>
        <begin position="476"/>
        <end position="751"/>
    </location>
</feature>
<keyword evidence="14" id="KW-1185">Reference proteome</keyword>
<keyword evidence="5 8" id="KW-1133">Transmembrane helix</keyword>
<feature type="domain" description="CSC1/OSCA1-like cytosolic" evidence="12">
    <location>
        <begin position="223"/>
        <end position="465"/>
    </location>
</feature>
<dbReference type="Pfam" id="PF02714">
    <property type="entry name" value="RSN1_7TM"/>
    <property type="match status" value="1"/>
</dbReference>
<keyword evidence="6 8" id="KW-0472">Membrane</keyword>
<feature type="region of interest" description="Disordered" evidence="7">
    <location>
        <begin position="808"/>
        <end position="881"/>
    </location>
</feature>
<accession>A0A5C3MUE0</accession>
<evidence type="ECO:0000259" key="11">
    <source>
        <dbReference type="Pfam" id="PF13967"/>
    </source>
</evidence>
<reference evidence="13 14" key="1">
    <citation type="journal article" date="2019" name="Nat. Ecol. Evol.">
        <title>Megaphylogeny resolves global patterns of mushroom evolution.</title>
        <authorList>
            <person name="Varga T."/>
            <person name="Krizsan K."/>
            <person name="Foldi C."/>
            <person name="Dima B."/>
            <person name="Sanchez-Garcia M."/>
            <person name="Sanchez-Ramirez S."/>
            <person name="Szollosi G.J."/>
            <person name="Szarkandi J.G."/>
            <person name="Papp V."/>
            <person name="Albert L."/>
            <person name="Andreopoulos W."/>
            <person name="Angelini C."/>
            <person name="Antonin V."/>
            <person name="Barry K.W."/>
            <person name="Bougher N.L."/>
            <person name="Buchanan P."/>
            <person name="Buyck B."/>
            <person name="Bense V."/>
            <person name="Catcheside P."/>
            <person name="Chovatia M."/>
            <person name="Cooper J."/>
            <person name="Damon W."/>
            <person name="Desjardin D."/>
            <person name="Finy P."/>
            <person name="Geml J."/>
            <person name="Haridas S."/>
            <person name="Hughes K."/>
            <person name="Justo A."/>
            <person name="Karasinski D."/>
            <person name="Kautmanova I."/>
            <person name="Kiss B."/>
            <person name="Kocsube S."/>
            <person name="Kotiranta H."/>
            <person name="LaButti K.M."/>
            <person name="Lechner B.E."/>
            <person name="Liimatainen K."/>
            <person name="Lipzen A."/>
            <person name="Lukacs Z."/>
            <person name="Mihaltcheva S."/>
            <person name="Morgado L.N."/>
            <person name="Niskanen T."/>
            <person name="Noordeloos M.E."/>
            <person name="Ohm R.A."/>
            <person name="Ortiz-Santana B."/>
            <person name="Ovrebo C."/>
            <person name="Racz N."/>
            <person name="Riley R."/>
            <person name="Savchenko A."/>
            <person name="Shiryaev A."/>
            <person name="Soop K."/>
            <person name="Spirin V."/>
            <person name="Szebenyi C."/>
            <person name="Tomsovsky M."/>
            <person name="Tulloss R.E."/>
            <person name="Uehling J."/>
            <person name="Grigoriev I.V."/>
            <person name="Vagvolgyi C."/>
            <person name="Papp T."/>
            <person name="Martin F.M."/>
            <person name="Miettinen O."/>
            <person name="Hibbett D.S."/>
            <person name="Nagy L.G."/>
        </authorList>
    </citation>
    <scope>NUCLEOTIDE SEQUENCE [LARGE SCALE GENOMIC DNA]</scope>
    <source>
        <strain evidence="13 14">OMC1185</strain>
    </source>
</reference>
<feature type="compositionally biased region" description="Basic and acidic residues" evidence="7">
    <location>
        <begin position="857"/>
        <end position="881"/>
    </location>
</feature>
<comment type="similarity">
    <text evidence="2">Belongs to the CSC1 (TC 1.A.17) family.</text>
</comment>
<feature type="transmembrane region" description="Helical" evidence="8">
    <location>
        <begin position="50"/>
        <end position="70"/>
    </location>
</feature>
<organism evidence="13 14">
    <name type="scientific">Heliocybe sulcata</name>
    <dbReference type="NCBI Taxonomy" id="5364"/>
    <lineage>
        <taxon>Eukaryota</taxon>
        <taxon>Fungi</taxon>
        <taxon>Dikarya</taxon>
        <taxon>Basidiomycota</taxon>
        <taxon>Agaricomycotina</taxon>
        <taxon>Agaricomycetes</taxon>
        <taxon>Gloeophyllales</taxon>
        <taxon>Gloeophyllaceae</taxon>
        <taxon>Heliocybe</taxon>
    </lineage>
</organism>
<feature type="transmembrane region" description="Helical" evidence="8">
    <location>
        <begin position="736"/>
        <end position="755"/>
    </location>
</feature>
<feature type="transmembrane region" description="Helical" evidence="8">
    <location>
        <begin position="692"/>
        <end position="716"/>
    </location>
</feature>
<dbReference type="EMBL" id="ML213517">
    <property type="protein sequence ID" value="TFK49099.1"/>
    <property type="molecule type" value="Genomic_DNA"/>
</dbReference>
<proteinExistence type="inferred from homology"/>
<dbReference type="InterPro" id="IPR003864">
    <property type="entry name" value="CSC1/OSCA1-like_7TM"/>
</dbReference>
<dbReference type="Pfam" id="PF12621">
    <property type="entry name" value="PHM7_ext"/>
    <property type="match status" value="1"/>
</dbReference>
<evidence type="ECO:0000259" key="10">
    <source>
        <dbReference type="Pfam" id="PF12621"/>
    </source>
</evidence>
<evidence type="ECO:0000256" key="7">
    <source>
        <dbReference type="SAM" id="MobiDB-lite"/>
    </source>
</evidence>
<dbReference type="Proteomes" id="UP000305948">
    <property type="component" value="Unassembled WGS sequence"/>
</dbReference>
<feature type="transmembrane region" description="Helical" evidence="8">
    <location>
        <begin position="134"/>
        <end position="158"/>
    </location>
</feature>
<dbReference type="AlphaFoldDB" id="A0A5C3MUE0"/>
<feature type="transmembrane region" description="Helical" evidence="8">
    <location>
        <begin position="478"/>
        <end position="504"/>
    </location>
</feature>
<feature type="compositionally biased region" description="Polar residues" evidence="7">
    <location>
        <begin position="845"/>
        <end position="856"/>
    </location>
</feature>
<dbReference type="STRING" id="5364.A0A5C3MUE0"/>
<dbReference type="InterPro" id="IPR032880">
    <property type="entry name" value="CSC1/OSCA1-like_N"/>
</dbReference>
<dbReference type="PANTHER" id="PTHR13018">
    <property type="entry name" value="PROBABLE MEMBRANE PROTEIN DUF221-RELATED"/>
    <property type="match status" value="1"/>
</dbReference>
<evidence type="ECO:0000256" key="1">
    <source>
        <dbReference type="ARBA" id="ARBA00004141"/>
    </source>
</evidence>
<keyword evidence="4 8" id="KW-0812">Transmembrane</keyword>
<feature type="domain" description="10TM putative phosphate transporter extracellular tail" evidence="10">
    <location>
        <begin position="866"/>
        <end position="933"/>
    </location>
</feature>
<evidence type="ECO:0000256" key="3">
    <source>
        <dbReference type="ARBA" id="ARBA00022448"/>
    </source>
</evidence>